<keyword evidence="6 9" id="KW-1133">Transmembrane helix</keyword>
<dbReference type="EMBL" id="FXAK01000009">
    <property type="protein sequence ID" value="SMF88460.1"/>
    <property type="molecule type" value="Genomic_DNA"/>
</dbReference>
<evidence type="ECO:0000256" key="1">
    <source>
        <dbReference type="ARBA" id="ARBA00004651"/>
    </source>
</evidence>
<gene>
    <name evidence="10" type="ORF">SAMN02982917_6407</name>
</gene>
<dbReference type="GO" id="GO:0022857">
    <property type="term" value="F:transmembrane transporter activity"/>
    <property type="evidence" value="ECO:0007669"/>
    <property type="project" value="InterPro"/>
</dbReference>
<dbReference type="AlphaFoldDB" id="A0A1X7HLI3"/>
<keyword evidence="4 9" id="KW-0812">Transmembrane</keyword>
<evidence type="ECO:0000256" key="2">
    <source>
        <dbReference type="ARBA" id="ARBA00022448"/>
    </source>
</evidence>
<comment type="subcellular location">
    <subcellularLocation>
        <location evidence="1">Cell membrane</location>
        <topology evidence="1">Multi-pass membrane protein</topology>
    </subcellularLocation>
</comment>
<comment type="similarity">
    <text evidence="8">Belongs to the binding-protein-dependent transport system permease family. LivHM subfamily.</text>
</comment>
<keyword evidence="2" id="KW-0813">Transport</keyword>
<proteinExistence type="inferred from homology"/>
<organism evidence="10 11">
    <name type="scientific">Azospirillum oryzae</name>
    <dbReference type="NCBI Taxonomy" id="286727"/>
    <lineage>
        <taxon>Bacteria</taxon>
        <taxon>Pseudomonadati</taxon>
        <taxon>Pseudomonadota</taxon>
        <taxon>Alphaproteobacteria</taxon>
        <taxon>Rhodospirillales</taxon>
        <taxon>Azospirillaceae</taxon>
        <taxon>Azospirillum</taxon>
    </lineage>
</organism>
<dbReference type="InterPro" id="IPR001851">
    <property type="entry name" value="ABC_transp_permease"/>
</dbReference>
<evidence type="ECO:0000256" key="4">
    <source>
        <dbReference type="ARBA" id="ARBA00022692"/>
    </source>
</evidence>
<evidence type="ECO:0000256" key="7">
    <source>
        <dbReference type="ARBA" id="ARBA00023136"/>
    </source>
</evidence>
<feature type="transmembrane region" description="Helical" evidence="9">
    <location>
        <begin position="223"/>
        <end position="252"/>
    </location>
</feature>
<keyword evidence="3" id="KW-1003">Cell membrane</keyword>
<dbReference type="STRING" id="286727.SAMN02982917_6407"/>
<feature type="transmembrane region" description="Helical" evidence="9">
    <location>
        <begin position="60"/>
        <end position="85"/>
    </location>
</feature>
<evidence type="ECO:0000256" key="3">
    <source>
        <dbReference type="ARBA" id="ARBA00022475"/>
    </source>
</evidence>
<feature type="transmembrane region" description="Helical" evidence="9">
    <location>
        <begin position="258"/>
        <end position="278"/>
    </location>
</feature>
<feature type="transmembrane region" description="Helical" evidence="9">
    <location>
        <begin position="6"/>
        <end position="28"/>
    </location>
</feature>
<feature type="transmembrane region" description="Helical" evidence="9">
    <location>
        <begin position="139"/>
        <end position="161"/>
    </location>
</feature>
<feature type="transmembrane region" description="Helical" evidence="9">
    <location>
        <begin position="97"/>
        <end position="119"/>
    </location>
</feature>
<dbReference type="PANTHER" id="PTHR11795:SF442">
    <property type="entry name" value="ABC TRANSPORTER ATP-BINDING PROTEIN"/>
    <property type="match status" value="1"/>
</dbReference>
<evidence type="ECO:0000256" key="5">
    <source>
        <dbReference type="ARBA" id="ARBA00022970"/>
    </source>
</evidence>
<accession>A0A1X7HLI3</accession>
<dbReference type="PANTHER" id="PTHR11795">
    <property type="entry name" value="BRANCHED-CHAIN AMINO ACID TRANSPORT SYSTEM PERMEASE PROTEIN LIVH"/>
    <property type="match status" value="1"/>
</dbReference>
<evidence type="ECO:0000256" key="9">
    <source>
        <dbReference type="SAM" id="Phobius"/>
    </source>
</evidence>
<evidence type="ECO:0000313" key="11">
    <source>
        <dbReference type="Proteomes" id="UP000192936"/>
    </source>
</evidence>
<reference evidence="10 11" key="1">
    <citation type="submission" date="2017-04" db="EMBL/GenBank/DDBJ databases">
        <authorList>
            <person name="Afonso C.L."/>
            <person name="Miller P.J."/>
            <person name="Scott M.A."/>
            <person name="Spackman E."/>
            <person name="Goraichik I."/>
            <person name="Dimitrov K.M."/>
            <person name="Suarez D.L."/>
            <person name="Swayne D.E."/>
        </authorList>
    </citation>
    <scope>NUCLEOTIDE SEQUENCE [LARGE SCALE GENOMIC DNA]</scope>
    <source>
        <strain evidence="10 11">A2P</strain>
    </source>
</reference>
<evidence type="ECO:0000313" key="10">
    <source>
        <dbReference type="EMBL" id="SMF88460.1"/>
    </source>
</evidence>
<dbReference type="Proteomes" id="UP000192936">
    <property type="component" value="Unassembled WGS sequence"/>
</dbReference>
<dbReference type="InterPro" id="IPR052157">
    <property type="entry name" value="BCAA_transport_permease"/>
</dbReference>
<feature type="transmembrane region" description="Helical" evidence="9">
    <location>
        <begin position="35"/>
        <end position="54"/>
    </location>
</feature>
<name>A0A1X7HLI3_9PROT</name>
<dbReference type="OrthoDB" id="9807115at2"/>
<dbReference type="Pfam" id="PF02653">
    <property type="entry name" value="BPD_transp_2"/>
    <property type="match status" value="1"/>
</dbReference>
<dbReference type="CDD" id="cd06582">
    <property type="entry name" value="TM_PBP1_LivH_like"/>
    <property type="match status" value="1"/>
</dbReference>
<dbReference type="RefSeq" id="WP_085091259.1">
    <property type="nucleotide sequence ID" value="NZ_FXAK01000009.1"/>
</dbReference>
<keyword evidence="5" id="KW-0029">Amino-acid transport</keyword>
<sequence>MITAALTILFHGLAFAMVLYIVSVGLGITMGLMNFANLAHGAFAAAGGYVVVMATRSLGLPFWVALPAAFVTVALAGAVVERLVVRTLYGADELRQVLFSIALLFMAIAGFTLAFGPLQQQPEIPAALSGQVTLGGIDFPAYRAFVIVAGVAILAALWLLIGRTRMGMRIRAAVDNRNMAEAVGVDTRMLFTLTFALGTGIAGLGGGIGADVLSITPTYGQEYLVLFLIVVAVGGLGSIFGPFLAALCIGVVDVAGKYLIPEFGAFFIYGVVIAILLAKPAGFFGVRS</sequence>
<evidence type="ECO:0000256" key="6">
    <source>
        <dbReference type="ARBA" id="ARBA00022989"/>
    </source>
</evidence>
<dbReference type="GO" id="GO:0005886">
    <property type="term" value="C:plasma membrane"/>
    <property type="evidence" value="ECO:0007669"/>
    <property type="project" value="UniProtKB-SubCell"/>
</dbReference>
<dbReference type="GO" id="GO:0006865">
    <property type="term" value="P:amino acid transport"/>
    <property type="evidence" value="ECO:0007669"/>
    <property type="project" value="UniProtKB-KW"/>
</dbReference>
<evidence type="ECO:0000256" key="8">
    <source>
        <dbReference type="ARBA" id="ARBA00037998"/>
    </source>
</evidence>
<keyword evidence="7 9" id="KW-0472">Membrane</keyword>
<protein>
    <submittedName>
        <fullName evidence="10">Amino acid/amide ABC transporter membrane protein 1, HAAT family</fullName>
    </submittedName>
</protein>